<dbReference type="Gene3D" id="3.40.710.10">
    <property type="entry name" value="DD-peptidase/beta-lactamase superfamily"/>
    <property type="match status" value="1"/>
</dbReference>
<dbReference type="KEGG" id="msd:MYSTI_00575"/>
<dbReference type="STRING" id="1278073.MYSTI_00575"/>
<accession>L7U2B3</accession>
<dbReference type="eggNOG" id="COG1680">
    <property type="taxonomic scope" value="Bacteria"/>
</dbReference>
<evidence type="ECO:0000259" key="1">
    <source>
        <dbReference type="Pfam" id="PF00144"/>
    </source>
</evidence>
<dbReference type="InterPro" id="IPR050789">
    <property type="entry name" value="Diverse_Enzym_Activities"/>
</dbReference>
<dbReference type="EMBL" id="CP004025">
    <property type="protein sequence ID" value="AGC41925.1"/>
    <property type="molecule type" value="Genomic_DNA"/>
</dbReference>
<dbReference type="InterPro" id="IPR001466">
    <property type="entry name" value="Beta-lactam-related"/>
</dbReference>
<dbReference type="PANTHER" id="PTHR43283">
    <property type="entry name" value="BETA-LACTAMASE-RELATED"/>
    <property type="match status" value="1"/>
</dbReference>
<sequence length="412" mass="45064">MLLFGASPALAAPAQDLPRAESPEAEGIDPKALERLLAEAQVTHSSAVVILKNGKLIGEWSFRQAPTRIEAMSVTKSVVGMAVVKLVADGKIPSLDVPVHQYFPEWNQGRKKDITLRHLLNHSSGIDVGEGTREIYASPDFVKLALASEMAHAPGTQIQYNNKAVNLLAAIVEKASGKRLDRYLGDALFRPMGITDYRWDLDRAGNPHAMSGLQIRPRDLAKLGQLLVNGGLWQLRQLLPQEWVKRMLAPGEGPASATGLLWWPEPAWRRSFVDEVLLSAWKQAGVPQPIIQAATALLGRDFQDEDSYFDALGVPLPELQKEVMGRNQKWRQTEMGPLVGANANGWLGQFLVVLPEHQLVAVRMYSYPEDAKGDPDPADSFGAFPLRVKELVHVGPPTVGSATQPQGSASPR</sequence>
<dbReference type="Pfam" id="PF00144">
    <property type="entry name" value="Beta-lactamase"/>
    <property type="match status" value="1"/>
</dbReference>
<keyword evidence="3" id="KW-1185">Reference proteome</keyword>
<name>L7U2B3_MYXSD</name>
<organism evidence="2 3">
    <name type="scientific">Myxococcus stipitatus (strain DSM 14675 / JCM 12634 / Mx s8)</name>
    <dbReference type="NCBI Taxonomy" id="1278073"/>
    <lineage>
        <taxon>Bacteria</taxon>
        <taxon>Pseudomonadati</taxon>
        <taxon>Myxococcota</taxon>
        <taxon>Myxococcia</taxon>
        <taxon>Myxococcales</taxon>
        <taxon>Cystobacterineae</taxon>
        <taxon>Myxococcaceae</taxon>
        <taxon>Myxococcus</taxon>
    </lineage>
</organism>
<feature type="domain" description="Beta-lactamase-related" evidence="1">
    <location>
        <begin position="37"/>
        <end position="370"/>
    </location>
</feature>
<reference evidence="2 3" key="1">
    <citation type="journal article" date="2013" name="Genome Announc.">
        <title>Complete genome sequence of Myxococcus stipitatus strain DSM 14675, a fruiting myxobacterium.</title>
        <authorList>
            <person name="Huntley S."/>
            <person name="Kneip S."/>
            <person name="Treuner-Lange A."/>
            <person name="Sogaard-Andersen L."/>
        </authorList>
    </citation>
    <scope>NUCLEOTIDE SEQUENCE [LARGE SCALE GENOMIC DNA]</scope>
    <source>
        <strain evidence="3">DSM 14675 / JCM 12634 / Mx s8</strain>
    </source>
</reference>
<dbReference type="InterPro" id="IPR012338">
    <property type="entry name" value="Beta-lactam/transpept-like"/>
</dbReference>
<gene>
    <name evidence="2" type="ordered locus">MYSTI_00575</name>
</gene>
<dbReference type="AlphaFoldDB" id="L7U2B3"/>
<evidence type="ECO:0000313" key="2">
    <source>
        <dbReference type="EMBL" id="AGC41925.1"/>
    </source>
</evidence>
<dbReference type="PATRIC" id="fig|1278073.3.peg.598"/>
<dbReference type="Proteomes" id="UP000011131">
    <property type="component" value="Chromosome"/>
</dbReference>
<protein>
    <submittedName>
        <fullName evidence="2">Beta-lactamase</fullName>
    </submittedName>
</protein>
<proteinExistence type="predicted"/>
<dbReference type="PANTHER" id="PTHR43283:SF7">
    <property type="entry name" value="BETA-LACTAMASE-RELATED DOMAIN-CONTAINING PROTEIN"/>
    <property type="match status" value="1"/>
</dbReference>
<dbReference type="SUPFAM" id="SSF56601">
    <property type="entry name" value="beta-lactamase/transpeptidase-like"/>
    <property type="match status" value="1"/>
</dbReference>
<dbReference type="HOGENOM" id="CLU_030169_4_0_7"/>
<evidence type="ECO:0000313" key="3">
    <source>
        <dbReference type="Proteomes" id="UP000011131"/>
    </source>
</evidence>